<dbReference type="PANTHER" id="PTHR10073:SF47">
    <property type="entry name" value="DNA MISMATCH REPAIR PROTEIN MLH3"/>
    <property type="match status" value="1"/>
</dbReference>
<dbReference type="KEGG" id="mbe:MBM_04938"/>
<evidence type="ECO:0000256" key="1">
    <source>
        <dbReference type="SAM" id="MobiDB-lite"/>
    </source>
</evidence>
<feature type="compositionally biased region" description="Polar residues" evidence="1">
    <location>
        <begin position="89"/>
        <end position="98"/>
    </location>
</feature>
<dbReference type="EMBL" id="JH921438">
    <property type="protein sequence ID" value="EKD16469.1"/>
    <property type="molecule type" value="Genomic_DNA"/>
</dbReference>
<dbReference type="GO" id="GO:0006298">
    <property type="term" value="P:mismatch repair"/>
    <property type="evidence" value="ECO:0007669"/>
    <property type="project" value="InterPro"/>
</dbReference>
<proteinExistence type="predicted"/>
<dbReference type="GO" id="GO:0032300">
    <property type="term" value="C:mismatch repair complex"/>
    <property type="evidence" value="ECO:0007669"/>
    <property type="project" value="InterPro"/>
</dbReference>
<feature type="domain" description="MutL C-terminal dimerisation" evidence="2">
    <location>
        <begin position="356"/>
        <end position="543"/>
    </location>
</feature>
<dbReference type="SUPFAM" id="SSF118116">
    <property type="entry name" value="DNA mismatch repair protein MutL"/>
    <property type="match status" value="1"/>
</dbReference>
<dbReference type="InterPro" id="IPR037198">
    <property type="entry name" value="MutL_C_sf"/>
</dbReference>
<protein>
    <submittedName>
        <fullName evidence="3">DNA mismatch repair protein</fullName>
    </submittedName>
</protein>
<sequence>MRGGDVLDDTGPRGRMIMELLRATVRAFLTTHHFRPTATGAGAGARTGLCAHHRSEKQVQVQVPEHSPRRESKSKSKSKSRSRSRSKSQFSFHSNALGTNVRMPSFRHGTTAAASSESRLDQTRWSIVKRGMAWSRGPKPPEPEPEPAQMGEDVPFVRPATALPLAAPGATTLLSQEGKIVRAPFALSHVLAARTPEAHHSPSSSSVVRASPPLSRDVCADEDAGDEMAVYINPVTKVTSFVNQRTGLVVKPNSSNSRDRSLPKRLLLPPKPPTSSCAEPSLWISEILKNWENPIFQPPEPSIPHVAFEGASTTTQKILHGRHHHCSQLDIDRAFRDSASGIAGRISKEALKNAEVVSQVDVKFILVKLRSFPSRDDNMLVLVDQHAADERIRVETLMEELCTPESSDSGVSAGSSILSSCLDKPLHFEISPKEIQLLIAHQSHFANWGILYSFSSLEPESLCQHLTVHSLPPGISERCKLDPRLLIDLLRAEVHKVHDAGRSSAASLASENWLQRIHDCPQGILDLLNSRACRSAIMFNDELSRAQCEILVARLAECAFPFQCAHGRPSLVPLVDVGGLRMGGEVVHAEGGDGGGGGGGGGGFGARFRRWKEGGVCVYN</sequence>
<dbReference type="SMART" id="SM00853">
    <property type="entry name" value="MutL_C"/>
    <property type="match status" value="1"/>
</dbReference>
<feature type="region of interest" description="Disordered" evidence="1">
    <location>
        <begin position="54"/>
        <end position="120"/>
    </location>
</feature>
<dbReference type="InParanoid" id="K1XUQ7"/>
<keyword evidence="4" id="KW-1185">Reference proteome</keyword>
<dbReference type="InterPro" id="IPR038973">
    <property type="entry name" value="MutL/Mlh/Pms-like"/>
</dbReference>
<dbReference type="OrthoDB" id="429932at2759"/>
<dbReference type="STRING" id="1072389.K1XUQ7"/>
<dbReference type="Gene3D" id="3.30.1540.20">
    <property type="entry name" value="MutL, C-terminal domain, dimerisation subdomain"/>
    <property type="match status" value="1"/>
</dbReference>
<name>K1XUQ7_MARBU</name>
<dbReference type="Gene3D" id="3.30.1370.100">
    <property type="entry name" value="MutL, C-terminal domain, regulatory subdomain"/>
    <property type="match status" value="1"/>
</dbReference>
<dbReference type="HOGENOM" id="CLU_440801_0_0_1"/>
<organism evidence="3 4">
    <name type="scientific">Marssonina brunnea f. sp. multigermtubi (strain MB_m1)</name>
    <name type="common">Marssonina leaf spot fungus</name>
    <dbReference type="NCBI Taxonomy" id="1072389"/>
    <lineage>
        <taxon>Eukaryota</taxon>
        <taxon>Fungi</taxon>
        <taxon>Dikarya</taxon>
        <taxon>Ascomycota</taxon>
        <taxon>Pezizomycotina</taxon>
        <taxon>Leotiomycetes</taxon>
        <taxon>Helotiales</taxon>
        <taxon>Drepanopezizaceae</taxon>
        <taxon>Drepanopeziza</taxon>
    </lineage>
</organism>
<dbReference type="GO" id="GO:0140664">
    <property type="term" value="F:ATP-dependent DNA damage sensor activity"/>
    <property type="evidence" value="ECO:0007669"/>
    <property type="project" value="InterPro"/>
</dbReference>
<evidence type="ECO:0000259" key="2">
    <source>
        <dbReference type="SMART" id="SM00853"/>
    </source>
</evidence>
<dbReference type="PANTHER" id="PTHR10073">
    <property type="entry name" value="DNA MISMATCH REPAIR PROTEIN MLH, PMS, MUTL"/>
    <property type="match status" value="1"/>
</dbReference>
<evidence type="ECO:0000313" key="4">
    <source>
        <dbReference type="Proteomes" id="UP000006753"/>
    </source>
</evidence>
<evidence type="ECO:0000313" key="3">
    <source>
        <dbReference type="EMBL" id="EKD16469.1"/>
    </source>
</evidence>
<dbReference type="GO" id="GO:0005524">
    <property type="term" value="F:ATP binding"/>
    <property type="evidence" value="ECO:0007669"/>
    <property type="project" value="InterPro"/>
</dbReference>
<gene>
    <name evidence="3" type="ORF">MBM_04938</name>
</gene>
<feature type="region of interest" description="Disordered" evidence="1">
    <location>
        <begin position="250"/>
        <end position="273"/>
    </location>
</feature>
<dbReference type="AlphaFoldDB" id="K1XUQ7"/>
<dbReference type="OMA" id="INIHRID"/>
<dbReference type="InterPro" id="IPR042121">
    <property type="entry name" value="MutL_C_regsub"/>
</dbReference>
<reference evidence="3 4" key="1">
    <citation type="journal article" date="2012" name="BMC Genomics">
        <title>Sequencing the genome of Marssonina brunnea reveals fungus-poplar co-evolution.</title>
        <authorList>
            <person name="Zhu S."/>
            <person name="Cao Y.-Z."/>
            <person name="Jiang C."/>
            <person name="Tan B.-Y."/>
            <person name="Wang Z."/>
            <person name="Feng S."/>
            <person name="Zhang L."/>
            <person name="Su X.-H."/>
            <person name="Brejova B."/>
            <person name="Vinar T."/>
            <person name="Xu M."/>
            <person name="Wang M.-X."/>
            <person name="Zhang S.-G."/>
            <person name="Huang M.-R."/>
            <person name="Wu R."/>
            <person name="Zhou Y."/>
        </authorList>
    </citation>
    <scope>NUCLEOTIDE SEQUENCE [LARGE SCALE GENOMIC DNA]</scope>
    <source>
        <strain evidence="3 4">MB_m1</strain>
    </source>
</reference>
<dbReference type="GO" id="GO:0016887">
    <property type="term" value="F:ATP hydrolysis activity"/>
    <property type="evidence" value="ECO:0007669"/>
    <property type="project" value="InterPro"/>
</dbReference>
<dbReference type="InterPro" id="IPR014790">
    <property type="entry name" value="MutL_C"/>
</dbReference>
<feature type="compositionally biased region" description="Basic residues" evidence="1">
    <location>
        <begin position="75"/>
        <end position="86"/>
    </location>
</feature>
<dbReference type="InterPro" id="IPR042120">
    <property type="entry name" value="MutL_C_dimsub"/>
</dbReference>
<dbReference type="eggNOG" id="KOG1977">
    <property type="taxonomic scope" value="Eukaryota"/>
</dbReference>
<dbReference type="Proteomes" id="UP000006753">
    <property type="component" value="Unassembled WGS sequence"/>
</dbReference>
<accession>K1XUQ7</accession>
<dbReference type="Pfam" id="PF08676">
    <property type="entry name" value="MutL_C"/>
    <property type="match status" value="1"/>
</dbReference>